<feature type="transmembrane region" description="Helical" evidence="6">
    <location>
        <begin position="285"/>
        <end position="303"/>
    </location>
</feature>
<proteinExistence type="predicted"/>
<dbReference type="InterPro" id="IPR011701">
    <property type="entry name" value="MFS"/>
</dbReference>
<keyword evidence="9" id="KW-1185">Reference proteome</keyword>
<feature type="transmembrane region" description="Helical" evidence="6">
    <location>
        <begin position="152"/>
        <end position="173"/>
    </location>
</feature>
<feature type="transmembrane region" description="Helical" evidence="6">
    <location>
        <begin position="92"/>
        <end position="111"/>
    </location>
</feature>
<dbReference type="GeneID" id="19210250"/>
<protein>
    <submittedName>
        <fullName evidence="8">MFS general substrate transporter</fullName>
    </submittedName>
</protein>
<keyword evidence="4 6" id="KW-0472">Membrane</keyword>
<evidence type="ECO:0000313" key="9">
    <source>
        <dbReference type="Proteomes" id="UP000053558"/>
    </source>
</evidence>
<dbReference type="Gene3D" id="1.20.1250.20">
    <property type="entry name" value="MFS general substrate transporter like domains"/>
    <property type="match status" value="2"/>
</dbReference>
<dbReference type="GO" id="GO:0005886">
    <property type="term" value="C:plasma membrane"/>
    <property type="evidence" value="ECO:0007669"/>
    <property type="project" value="TreeGrafter"/>
</dbReference>
<dbReference type="InterPro" id="IPR036259">
    <property type="entry name" value="MFS_trans_sf"/>
</dbReference>
<dbReference type="RefSeq" id="XP_007767521.1">
    <property type="nucleotide sequence ID" value="XM_007769331.1"/>
</dbReference>
<dbReference type="PROSITE" id="PS50850">
    <property type="entry name" value="MFS"/>
    <property type="match status" value="1"/>
</dbReference>
<dbReference type="Proteomes" id="UP000053558">
    <property type="component" value="Unassembled WGS sequence"/>
</dbReference>
<sequence length="570" mass="60913">MAEPHSPANGVETVHLPSASFPSTASTEKVQEEQETDVLDPEVDANGQYLTGLRLAFTFVGLLLSPLIGTLDLTIVSTALPTILSEFDGLGQVTWVPTAYLLTVTAFTLPVGQLLSLYPTKPVYITSIIIFELGSLLCAVSTSMRFLIAGRAIAGIGNAAMVTCVVSAIAQIAKLETRPALFGLIGVAWAIASVMGPLVGGAFTARVTWRWCFYINLPIGGVSLLISWFMPYGKTLTKSKPSDTKSVLRRIAEVDWVGVLISVCTVVAFLFPLQLGGNTDPWGSAQVIVPLVLSAVGLALFIWWQRYVGDHALLPWKVMRQPVVASCFIAFCNFYGIMVGIYYIPLWYQSQGRTAIQSGIDLLPFILSSVLSSMVAGFLANGTGKYWILMVVCPLLSSIGFGLMYTVDVGSIEGKLIGYQIISGIGVGSTLQMPELSIQAELVHEEELIPQAVALSALFEGLGGIVGLAIGGAIFLNQLTHNLHNYAPLLPASVASSVQQSIAYIFTLPIGERGAVVQAYVNSLDQVFLIGVPIGAISSLISLTCIKNYNLKTRSATATKKEEGKQAETP</sequence>
<name>A0A5M3MRC8_CONPW</name>
<evidence type="ECO:0000256" key="2">
    <source>
        <dbReference type="ARBA" id="ARBA00022692"/>
    </source>
</evidence>
<dbReference type="CDD" id="cd17502">
    <property type="entry name" value="MFS_Azr1_MDR_like"/>
    <property type="match status" value="1"/>
</dbReference>
<dbReference type="OMA" id="TSSHATW"/>
<accession>A0A5M3MRC8</accession>
<evidence type="ECO:0000313" key="8">
    <source>
        <dbReference type="EMBL" id="EIW81718.1"/>
    </source>
</evidence>
<feature type="transmembrane region" description="Helical" evidence="6">
    <location>
        <begin position="527"/>
        <end position="546"/>
    </location>
</feature>
<dbReference type="SUPFAM" id="SSF103473">
    <property type="entry name" value="MFS general substrate transporter"/>
    <property type="match status" value="1"/>
</dbReference>
<evidence type="ECO:0000256" key="6">
    <source>
        <dbReference type="SAM" id="Phobius"/>
    </source>
</evidence>
<feature type="transmembrane region" description="Helical" evidence="6">
    <location>
        <begin position="211"/>
        <end position="230"/>
    </location>
</feature>
<keyword evidence="3 6" id="KW-1133">Transmembrane helix</keyword>
<dbReference type="InterPro" id="IPR020846">
    <property type="entry name" value="MFS_dom"/>
</dbReference>
<comment type="subcellular location">
    <subcellularLocation>
        <location evidence="1">Membrane</location>
        <topology evidence="1">Multi-pass membrane protein</topology>
    </subcellularLocation>
</comment>
<feature type="domain" description="Major facilitator superfamily (MFS) profile" evidence="7">
    <location>
        <begin position="58"/>
        <end position="550"/>
    </location>
</feature>
<evidence type="ECO:0000256" key="5">
    <source>
        <dbReference type="SAM" id="MobiDB-lite"/>
    </source>
</evidence>
<dbReference type="PRINTS" id="PR01036">
    <property type="entry name" value="TCRTETB"/>
</dbReference>
<feature type="transmembrane region" description="Helical" evidence="6">
    <location>
        <begin position="453"/>
        <end position="476"/>
    </location>
</feature>
<feature type="transmembrane region" description="Helical" evidence="6">
    <location>
        <begin position="256"/>
        <end position="273"/>
    </location>
</feature>
<feature type="region of interest" description="Disordered" evidence="5">
    <location>
        <begin position="1"/>
        <end position="38"/>
    </location>
</feature>
<dbReference type="Pfam" id="PF07690">
    <property type="entry name" value="MFS_1"/>
    <property type="match status" value="1"/>
</dbReference>
<dbReference type="AlphaFoldDB" id="A0A5M3MRC8"/>
<feature type="transmembrane region" description="Helical" evidence="6">
    <location>
        <begin position="360"/>
        <end position="380"/>
    </location>
</feature>
<dbReference type="PANTHER" id="PTHR23501:SF198">
    <property type="entry name" value="AZOLE RESISTANCE PROTEIN 1-RELATED"/>
    <property type="match status" value="1"/>
</dbReference>
<dbReference type="OrthoDB" id="10021397at2759"/>
<gene>
    <name evidence="8" type="ORF">CONPUDRAFT_81478</name>
</gene>
<feature type="transmembrane region" description="Helical" evidence="6">
    <location>
        <begin position="488"/>
        <end position="507"/>
    </location>
</feature>
<feature type="transmembrane region" description="Helical" evidence="6">
    <location>
        <begin position="323"/>
        <end position="348"/>
    </location>
</feature>
<comment type="caution">
    <text evidence="8">The sequence shown here is derived from an EMBL/GenBank/DDBJ whole genome shotgun (WGS) entry which is preliminary data.</text>
</comment>
<evidence type="ECO:0000259" key="7">
    <source>
        <dbReference type="PROSITE" id="PS50850"/>
    </source>
</evidence>
<feature type="transmembrane region" description="Helical" evidence="6">
    <location>
        <begin position="386"/>
        <end position="404"/>
    </location>
</feature>
<evidence type="ECO:0000256" key="4">
    <source>
        <dbReference type="ARBA" id="ARBA00023136"/>
    </source>
</evidence>
<organism evidence="8 9">
    <name type="scientific">Coniophora puteana (strain RWD-64-598)</name>
    <name type="common">Brown rot fungus</name>
    <dbReference type="NCBI Taxonomy" id="741705"/>
    <lineage>
        <taxon>Eukaryota</taxon>
        <taxon>Fungi</taxon>
        <taxon>Dikarya</taxon>
        <taxon>Basidiomycota</taxon>
        <taxon>Agaricomycotina</taxon>
        <taxon>Agaricomycetes</taxon>
        <taxon>Agaricomycetidae</taxon>
        <taxon>Boletales</taxon>
        <taxon>Coniophorineae</taxon>
        <taxon>Coniophoraceae</taxon>
        <taxon>Coniophora</taxon>
    </lineage>
</organism>
<reference evidence="9" key="1">
    <citation type="journal article" date="2012" name="Science">
        <title>The Paleozoic origin of enzymatic lignin decomposition reconstructed from 31 fungal genomes.</title>
        <authorList>
            <person name="Floudas D."/>
            <person name="Binder M."/>
            <person name="Riley R."/>
            <person name="Barry K."/>
            <person name="Blanchette R.A."/>
            <person name="Henrissat B."/>
            <person name="Martinez A.T."/>
            <person name="Otillar R."/>
            <person name="Spatafora J.W."/>
            <person name="Yadav J.S."/>
            <person name="Aerts A."/>
            <person name="Benoit I."/>
            <person name="Boyd A."/>
            <person name="Carlson A."/>
            <person name="Copeland A."/>
            <person name="Coutinho P.M."/>
            <person name="de Vries R.P."/>
            <person name="Ferreira P."/>
            <person name="Findley K."/>
            <person name="Foster B."/>
            <person name="Gaskell J."/>
            <person name="Glotzer D."/>
            <person name="Gorecki P."/>
            <person name="Heitman J."/>
            <person name="Hesse C."/>
            <person name="Hori C."/>
            <person name="Igarashi K."/>
            <person name="Jurgens J.A."/>
            <person name="Kallen N."/>
            <person name="Kersten P."/>
            <person name="Kohler A."/>
            <person name="Kuees U."/>
            <person name="Kumar T.K.A."/>
            <person name="Kuo A."/>
            <person name="LaButti K."/>
            <person name="Larrondo L.F."/>
            <person name="Lindquist E."/>
            <person name="Ling A."/>
            <person name="Lombard V."/>
            <person name="Lucas S."/>
            <person name="Lundell T."/>
            <person name="Martin R."/>
            <person name="McLaughlin D.J."/>
            <person name="Morgenstern I."/>
            <person name="Morin E."/>
            <person name="Murat C."/>
            <person name="Nagy L.G."/>
            <person name="Nolan M."/>
            <person name="Ohm R.A."/>
            <person name="Patyshakuliyeva A."/>
            <person name="Rokas A."/>
            <person name="Ruiz-Duenas F.J."/>
            <person name="Sabat G."/>
            <person name="Salamov A."/>
            <person name="Samejima M."/>
            <person name="Schmutz J."/>
            <person name="Slot J.C."/>
            <person name="St John F."/>
            <person name="Stenlid J."/>
            <person name="Sun H."/>
            <person name="Sun S."/>
            <person name="Syed K."/>
            <person name="Tsang A."/>
            <person name="Wiebenga A."/>
            <person name="Young D."/>
            <person name="Pisabarro A."/>
            <person name="Eastwood D.C."/>
            <person name="Martin F."/>
            <person name="Cullen D."/>
            <person name="Grigoriev I.V."/>
            <person name="Hibbett D.S."/>
        </authorList>
    </citation>
    <scope>NUCLEOTIDE SEQUENCE [LARGE SCALE GENOMIC DNA]</scope>
    <source>
        <strain evidence="9">RWD-64-598 SS2</strain>
    </source>
</reference>
<dbReference type="GO" id="GO:0022857">
    <property type="term" value="F:transmembrane transporter activity"/>
    <property type="evidence" value="ECO:0007669"/>
    <property type="project" value="InterPro"/>
</dbReference>
<dbReference type="KEGG" id="cput:CONPUDRAFT_81478"/>
<feature type="transmembrane region" description="Helical" evidence="6">
    <location>
        <begin position="123"/>
        <end position="140"/>
    </location>
</feature>
<dbReference type="EMBL" id="JH711577">
    <property type="protein sequence ID" value="EIW81718.1"/>
    <property type="molecule type" value="Genomic_DNA"/>
</dbReference>
<evidence type="ECO:0000256" key="1">
    <source>
        <dbReference type="ARBA" id="ARBA00004141"/>
    </source>
</evidence>
<dbReference type="PANTHER" id="PTHR23501">
    <property type="entry name" value="MAJOR FACILITATOR SUPERFAMILY"/>
    <property type="match status" value="1"/>
</dbReference>
<keyword evidence="2 6" id="KW-0812">Transmembrane</keyword>
<feature type="transmembrane region" description="Helical" evidence="6">
    <location>
        <begin position="55"/>
        <end position="80"/>
    </location>
</feature>
<evidence type="ECO:0000256" key="3">
    <source>
        <dbReference type="ARBA" id="ARBA00022989"/>
    </source>
</evidence>
<feature type="transmembrane region" description="Helical" evidence="6">
    <location>
        <begin position="179"/>
        <end position="199"/>
    </location>
</feature>